<evidence type="ECO:0000256" key="1">
    <source>
        <dbReference type="SAM" id="Phobius"/>
    </source>
</evidence>
<feature type="transmembrane region" description="Helical" evidence="1">
    <location>
        <begin position="137"/>
        <end position="167"/>
    </location>
</feature>
<feature type="transmembrane region" description="Helical" evidence="1">
    <location>
        <begin position="51"/>
        <end position="74"/>
    </location>
</feature>
<accession>A0A939B4Q9</accession>
<feature type="transmembrane region" description="Helical" evidence="1">
    <location>
        <begin position="179"/>
        <end position="199"/>
    </location>
</feature>
<keyword evidence="3" id="KW-1185">Reference proteome</keyword>
<name>A0A939B4Q9_9BACT</name>
<protein>
    <submittedName>
        <fullName evidence="2">AbgT family transporter</fullName>
    </submittedName>
</protein>
<keyword evidence="1" id="KW-0812">Transmembrane</keyword>
<dbReference type="RefSeq" id="WP_205109666.1">
    <property type="nucleotide sequence ID" value="NZ_JACJJL010000013.1"/>
</dbReference>
<evidence type="ECO:0000313" key="2">
    <source>
        <dbReference type="EMBL" id="MBM6661840.1"/>
    </source>
</evidence>
<feature type="transmembrane region" description="Helical" evidence="1">
    <location>
        <begin position="7"/>
        <end position="31"/>
    </location>
</feature>
<keyword evidence="1" id="KW-0472">Membrane</keyword>
<comment type="caution">
    <text evidence="2">The sequence shown here is derived from an EMBL/GenBank/DDBJ whole genome shotgun (WGS) entry which is preliminary data.</text>
</comment>
<gene>
    <name evidence="2" type="ORF">H6B30_08795</name>
</gene>
<organism evidence="2 3">
    <name type="scientific">Marseilla massiliensis</name>
    <dbReference type="NCBI Taxonomy" id="1841864"/>
    <lineage>
        <taxon>Bacteria</taxon>
        <taxon>Pseudomonadati</taxon>
        <taxon>Bacteroidota</taxon>
        <taxon>Bacteroidia</taxon>
        <taxon>Bacteroidales</taxon>
        <taxon>Prevotellaceae</taxon>
        <taxon>Marseilla</taxon>
    </lineage>
</organism>
<dbReference type="AlphaFoldDB" id="A0A939B4Q9"/>
<proteinExistence type="predicted"/>
<dbReference type="EMBL" id="JACJJL010000013">
    <property type="protein sequence ID" value="MBM6661840.1"/>
    <property type="molecule type" value="Genomic_DNA"/>
</dbReference>
<feature type="transmembrane region" description="Helical" evidence="1">
    <location>
        <begin position="95"/>
        <end position="117"/>
    </location>
</feature>
<keyword evidence="1" id="KW-1133">Transmembrane helix</keyword>
<dbReference type="Proteomes" id="UP000764045">
    <property type="component" value="Unassembled WGS sequence"/>
</dbReference>
<sequence>MKTKVLPYAALALFVAEMLLCLVSWIVSVLLPESGVRSAFSGEGIRWLMGHYAEFLASPLLAWLLLLSMAYGTCRGSGIGRLLAPGRAIRYRERIAVVTALCTAVVYLGVVALLSLIPHAVLLSATGRLFPSPFASALVPLVCFGTILVSVVYGVVSGAFVSVSGVYRSLVLGISKASALFLFYLLLIQLYYTLCFAFLQNTNYWVLWM</sequence>
<reference evidence="2 3" key="1">
    <citation type="journal article" date="2021" name="Sci. Rep.">
        <title>The distribution of antibiotic resistance genes in chicken gut microbiota commensals.</title>
        <authorList>
            <person name="Juricova H."/>
            <person name="Matiasovicova J."/>
            <person name="Kubasova T."/>
            <person name="Cejkova D."/>
            <person name="Rychlik I."/>
        </authorList>
    </citation>
    <scope>NUCLEOTIDE SEQUENCE [LARGE SCALE GENOMIC DNA]</scope>
    <source>
        <strain evidence="2 3">An819</strain>
    </source>
</reference>
<evidence type="ECO:0000313" key="3">
    <source>
        <dbReference type="Proteomes" id="UP000764045"/>
    </source>
</evidence>